<dbReference type="EMBL" id="JACHFB010000004">
    <property type="protein sequence ID" value="MBB6213485.1"/>
    <property type="molecule type" value="Genomic_DNA"/>
</dbReference>
<organism evidence="2 3">
    <name type="scientific">Borreliella californiensis</name>
    <dbReference type="NCBI Taxonomy" id="373543"/>
    <lineage>
        <taxon>Bacteria</taxon>
        <taxon>Pseudomonadati</taxon>
        <taxon>Spirochaetota</taxon>
        <taxon>Spirochaetia</taxon>
        <taxon>Spirochaetales</taxon>
        <taxon>Borreliaceae</taxon>
        <taxon>Borreliella</taxon>
    </lineage>
</organism>
<protein>
    <submittedName>
        <fullName evidence="2">PBSX family phage terminase large subunit</fullName>
    </submittedName>
</protein>
<evidence type="ECO:0000313" key="1">
    <source>
        <dbReference type="EMBL" id="MBB6213485.1"/>
    </source>
</evidence>
<dbReference type="SUPFAM" id="SSF52540">
    <property type="entry name" value="P-loop containing nucleoside triphosphate hydrolases"/>
    <property type="match status" value="1"/>
</dbReference>
<dbReference type="NCBIfam" id="TIGR01547">
    <property type="entry name" value="phage_term_2"/>
    <property type="match status" value="1"/>
</dbReference>
<accession>A0A7W9ZLA0</accession>
<gene>
    <name evidence="1" type="ORF">HNP67_000980</name>
    <name evidence="2" type="ORF">HNP67_001075</name>
</gene>
<evidence type="ECO:0000313" key="3">
    <source>
        <dbReference type="Proteomes" id="UP000536100"/>
    </source>
</evidence>
<reference evidence="2 3" key="1">
    <citation type="submission" date="2020-08" db="EMBL/GenBank/DDBJ databases">
        <title>Genomic Encyclopedia of Type Strains, Phase IV (KMG-IV): sequencing the most valuable type-strain genomes for metagenomic binning, comparative biology and taxonomic classification.</title>
        <authorList>
            <person name="Goeker M."/>
        </authorList>
    </citation>
    <scope>NUCLEOTIDE SEQUENCE [LARGE SCALE GENOMIC DNA]</scope>
    <source>
        <strain evidence="2 3">DSM 17989</strain>
    </source>
</reference>
<name>A0A7W9ZLA0_9SPIR</name>
<dbReference type="Gene3D" id="3.40.50.300">
    <property type="entry name" value="P-loop containing nucleotide triphosphate hydrolases"/>
    <property type="match status" value="1"/>
</dbReference>
<dbReference type="Proteomes" id="UP000536100">
    <property type="component" value="Unassembled WGS sequence"/>
</dbReference>
<proteinExistence type="predicted"/>
<evidence type="ECO:0000313" key="2">
    <source>
        <dbReference type="EMBL" id="MBB6213580.1"/>
    </source>
</evidence>
<dbReference type="AlphaFoldDB" id="A0A7W9ZLA0"/>
<dbReference type="Pfam" id="PF03237">
    <property type="entry name" value="Terminase_6N"/>
    <property type="match status" value="1"/>
</dbReference>
<dbReference type="InterPro" id="IPR006437">
    <property type="entry name" value="Phage_terminase_lsu"/>
</dbReference>
<sequence>MNLYQTKFFTTLQKQYKNQFEVNISKFLKPTSSTVNFDRFEDKHLTLKQKNVIKSIQKNNEKKIILSGGIASGKTYLACYLFLKSLIKNKKLYSSDTNNFIMGNSQRSVEVNVLGQFEKLCKLLKVPYIPRHTNNSYILIDSLRINLYGGDKVSDFERFRGSNSALIFVNEATTLHKQTLEEVLKRLGCGQETIIFDTNLDHPEHYFKTDYIDNIATFKTYKFATYDNVLLSKEFIETQEKLYKDIPAYKARVLLGEWIASSDSIFTQIMRTLPIGIIPFIKA</sequence>
<dbReference type="InterPro" id="IPR027417">
    <property type="entry name" value="P-loop_NTPase"/>
</dbReference>
<dbReference type="EMBL" id="JACHFB010000004">
    <property type="protein sequence ID" value="MBB6213580.1"/>
    <property type="molecule type" value="Genomic_DNA"/>
</dbReference>
<comment type="caution">
    <text evidence="2">The sequence shown here is derived from an EMBL/GenBank/DDBJ whole genome shotgun (WGS) entry which is preliminary data.</text>
</comment>